<feature type="compositionally biased region" description="Polar residues" evidence="1">
    <location>
        <begin position="50"/>
        <end position="59"/>
    </location>
</feature>
<dbReference type="eggNOG" id="ENOG502SNIR">
    <property type="taxonomic scope" value="Eukaryota"/>
</dbReference>
<gene>
    <name evidence="2" type="ORF">HETIRDRAFT_452848</name>
</gene>
<evidence type="ECO:0000313" key="3">
    <source>
        <dbReference type="Proteomes" id="UP000030671"/>
    </source>
</evidence>
<dbReference type="EMBL" id="KI925460">
    <property type="protein sequence ID" value="ETW79758.1"/>
    <property type="molecule type" value="Genomic_DNA"/>
</dbReference>
<dbReference type="Proteomes" id="UP000030671">
    <property type="component" value="Unassembled WGS sequence"/>
</dbReference>
<reference evidence="2 3" key="1">
    <citation type="journal article" date="2012" name="New Phytol.">
        <title>Insight into trade-off between wood decay and parasitism from the genome of a fungal forest pathogen.</title>
        <authorList>
            <person name="Olson A."/>
            <person name="Aerts A."/>
            <person name="Asiegbu F."/>
            <person name="Belbahri L."/>
            <person name="Bouzid O."/>
            <person name="Broberg A."/>
            <person name="Canback B."/>
            <person name="Coutinho P.M."/>
            <person name="Cullen D."/>
            <person name="Dalman K."/>
            <person name="Deflorio G."/>
            <person name="van Diepen L.T."/>
            <person name="Dunand C."/>
            <person name="Duplessis S."/>
            <person name="Durling M."/>
            <person name="Gonthier P."/>
            <person name="Grimwood J."/>
            <person name="Fossdal C.G."/>
            <person name="Hansson D."/>
            <person name="Henrissat B."/>
            <person name="Hietala A."/>
            <person name="Himmelstrand K."/>
            <person name="Hoffmeister D."/>
            <person name="Hogberg N."/>
            <person name="James T.Y."/>
            <person name="Karlsson M."/>
            <person name="Kohler A."/>
            <person name="Kues U."/>
            <person name="Lee Y.H."/>
            <person name="Lin Y.C."/>
            <person name="Lind M."/>
            <person name="Lindquist E."/>
            <person name="Lombard V."/>
            <person name="Lucas S."/>
            <person name="Lunden K."/>
            <person name="Morin E."/>
            <person name="Murat C."/>
            <person name="Park J."/>
            <person name="Raffaello T."/>
            <person name="Rouze P."/>
            <person name="Salamov A."/>
            <person name="Schmutz J."/>
            <person name="Solheim H."/>
            <person name="Stahlberg J."/>
            <person name="Velez H."/>
            <person name="de Vries R.P."/>
            <person name="Wiebenga A."/>
            <person name="Woodward S."/>
            <person name="Yakovlev I."/>
            <person name="Garbelotto M."/>
            <person name="Martin F."/>
            <person name="Grigoriev I.V."/>
            <person name="Stenlid J."/>
        </authorList>
    </citation>
    <scope>NUCLEOTIDE SEQUENCE [LARGE SCALE GENOMIC DNA]</scope>
    <source>
        <strain evidence="2 3">TC 32-1</strain>
    </source>
</reference>
<accession>W4K1Q7</accession>
<proteinExistence type="predicted"/>
<dbReference type="AlphaFoldDB" id="W4K1Q7"/>
<feature type="compositionally biased region" description="Low complexity" evidence="1">
    <location>
        <begin position="80"/>
        <end position="98"/>
    </location>
</feature>
<feature type="compositionally biased region" description="Low complexity" evidence="1">
    <location>
        <begin position="29"/>
        <end position="49"/>
    </location>
</feature>
<dbReference type="InParanoid" id="W4K1Q7"/>
<dbReference type="OrthoDB" id="3153997at2759"/>
<dbReference type="GeneID" id="20676305"/>
<dbReference type="RefSeq" id="XP_009548314.1">
    <property type="nucleotide sequence ID" value="XM_009550019.1"/>
</dbReference>
<sequence length="472" mass="51175">MPGPSNSHKKRKSGGKREKERRGKPRASLDTALIAAAAANGDINDDTTAVDNGSEGSNSRLDDSIEETASIDGSEAGQFASTPLSTTTTASTPGAQSTESQHDATMTLADDSYSRHPPRRGSVSPPITTLHTPRLEAITSPPSTILHKHAEAHDPTLVLLQHPMIHDPGNGPRVRDVRAFLASSFAHPPYTADPLCAEFAQPEVFQMLCTVLPEETALFLWYNKSRKTGRICPACRRLYCLGDALPDPMHDPYEQAAKKEPSPRLLAEQQLSGLCSPLCFILASFNYPGAIRSTWGRVAQELDDATWALLDGPGGGQPDLGLSMLLKMTRLHDLGLAQLCVPDSGIDEEIYDQSSPEDEKIATHRPVTDTLTPIAEFVYSTRDAPDTKPPSSASSLRPRFRISSTLAPGPTALFEPRTAPPIYHAHRPGLDPRLEEPVWSRPPRATPLTRGAQWPRSIAALFIRQASEHAPA</sequence>
<protein>
    <submittedName>
        <fullName evidence="2">Uncharacterized protein</fullName>
    </submittedName>
</protein>
<dbReference type="KEGG" id="hir:HETIRDRAFT_452848"/>
<feature type="region of interest" description="Disordered" evidence="1">
    <location>
        <begin position="1"/>
        <end position="104"/>
    </location>
</feature>
<organism evidence="2 3">
    <name type="scientific">Heterobasidion irregulare (strain TC 32-1)</name>
    <dbReference type="NCBI Taxonomy" id="747525"/>
    <lineage>
        <taxon>Eukaryota</taxon>
        <taxon>Fungi</taxon>
        <taxon>Dikarya</taxon>
        <taxon>Basidiomycota</taxon>
        <taxon>Agaricomycotina</taxon>
        <taxon>Agaricomycetes</taxon>
        <taxon>Russulales</taxon>
        <taxon>Bondarzewiaceae</taxon>
        <taxon>Heterobasidion</taxon>
        <taxon>Heterobasidion annosum species complex</taxon>
    </lineage>
</organism>
<keyword evidence="3" id="KW-1185">Reference proteome</keyword>
<dbReference type="HOGENOM" id="CLU_046011_0_0_1"/>
<dbReference type="STRING" id="747525.W4K1Q7"/>
<evidence type="ECO:0000256" key="1">
    <source>
        <dbReference type="SAM" id="MobiDB-lite"/>
    </source>
</evidence>
<evidence type="ECO:0000313" key="2">
    <source>
        <dbReference type="EMBL" id="ETW79758.1"/>
    </source>
</evidence>
<name>W4K1Q7_HETIT</name>